<gene>
    <name evidence="8" type="ORF">D0Y50_16870</name>
</gene>
<dbReference type="Proteomes" id="UP000262073">
    <property type="component" value="Chromosome"/>
</dbReference>
<dbReference type="InterPro" id="IPR015422">
    <property type="entry name" value="PyrdxlP-dep_Trfase_small"/>
</dbReference>
<evidence type="ECO:0000313" key="9">
    <source>
        <dbReference type="Proteomes" id="UP000262073"/>
    </source>
</evidence>
<comment type="cofactor">
    <cofactor evidence="1 6 7">
        <name>pyridoxal 5'-phosphate</name>
        <dbReference type="ChEBI" id="CHEBI:597326"/>
    </cofactor>
</comment>
<dbReference type="GO" id="GO:0019752">
    <property type="term" value="P:carboxylic acid metabolic process"/>
    <property type="evidence" value="ECO:0007669"/>
    <property type="project" value="InterPro"/>
</dbReference>
<dbReference type="InterPro" id="IPR015421">
    <property type="entry name" value="PyrdxlP-dep_Trfase_major"/>
</dbReference>
<dbReference type="PRINTS" id="PR00800">
    <property type="entry name" value="YHDCRBOXLASE"/>
</dbReference>
<dbReference type="Gene3D" id="3.90.1150.10">
    <property type="entry name" value="Aspartate Aminotransferase, domain 1"/>
    <property type="match status" value="1"/>
</dbReference>
<keyword evidence="5 7" id="KW-0456">Lyase</keyword>
<evidence type="ECO:0000256" key="3">
    <source>
        <dbReference type="ARBA" id="ARBA00022793"/>
    </source>
</evidence>
<evidence type="ECO:0000256" key="6">
    <source>
        <dbReference type="PIRSR" id="PIRSR602129-50"/>
    </source>
</evidence>
<keyword evidence="4 6" id="KW-0663">Pyridoxal phosphate</keyword>
<evidence type="ECO:0000256" key="5">
    <source>
        <dbReference type="ARBA" id="ARBA00023239"/>
    </source>
</evidence>
<dbReference type="GO" id="GO:0008483">
    <property type="term" value="F:transaminase activity"/>
    <property type="evidence" value="ECO:0007669"/>
    <property type="project" value="UniProtKB-KW"/>
</dbReference>
<dbReference type="PANTHER" id="PTHR45677:SF8">
    <property type="entry name" value="CYSTEINE SULFINIC ACID DECARBOXYLASE"/>
    <property type="match status" value="1"/>
</dbReference>
<dbReference type="EMBL" id="CP031769">
    <property type="protein sequence ID" value="AXR07883.1"/>
    <property type="molecule type" value="Genomic_DNA"/>
</dbReference>
<evidence type="ECO:0000313" key="8">
    <source>
        <dbReference type="EMBL" id="AXR07883.1"/>
    </source>
</evidence>
<dbReference type="GO" id="GO:0016831">
    <property type="term" value="F:carboxy-lyase activity"/>
    <property type="evidence" value="ECO:0007669"/>
    <property type="project" value="UniProtKB-KW"/>
</dbReference>
<dbReference type="CDD" id="cd06450">
    <property type="entry name" value="DOPA_deC_like"/>
    <property type="match status" value="1"/>
</dbReference>
<keyword evidence="3" id="KW-0210">Decarboxylase</keyword>
<keyword evidence="8" id="KW-0808">Transferase</keyword>
<keyword evidence="8" id="KW-0032">Aminotransferase</keyword>
<name>A0A346NQS6_9ALTE</name>
<evidence type="ECO:0000256" key="2">
    <source>
        <dbReference type="ARBA" id="ARBA00009533"/>
    </source>
</evidence>
<dbReference type="InterPro" id="IPR002129">
    <property type="entry name" value="PyrdxlP-dep_de-COase"/>
</dbReference>
<sequence>MQNANVALLSSAPFNTPIGKSVNDYLFCPQNLSDYQIGALQSLTLVNKAMVNARQPFSGVSPHRLAQQVNQINLATPAASFENVLSEVESIYLNNAVYFHHPDYVAHLNCPVAYPAVLAEQILSAVNTSVDTWDQSGGATLIEQKLINWTCEQLGFDSQADGIFTSGGTQSNLMGMLMAREQAVARYCPEHCVKHQGLPAIASKFRIFTSQLSHFSIQKAAALLGLGYESVIAVATDAQFKMDPTALSQAIDTAKLHGLIPICINATAGTTDYGSIDNLDQLAQIARQHAMWFHVDAAYGGGLLLSEQYRHRLSGIEHADSVTLDYHKSFMQPVSSSAFLCRNRQHFSHITLHSDYLNPLCEKDQGYPNLVDKSLQTTRRFDALKLWMTLRMMGPALLGEGIDNILALARQCYDLLYTHPDFEVLNDPELSAIVFRFAPAGLTNTTPDELNPAIRDAFLQSGEAMIARTQVAGAHYLKFTLLNPATTITDLQRVVQRISELGWALMRENQ</sequence>
<keyword evidence="9" id="KW-1185">Reference proteome</keyword>
<dbReference type="KEGG" id="salm:D0Y50_16870"/>
<dbReference type="SUPFAM" id="SSF53383">
    <property type="entry name" value="PLP-dependent transferases"/>
    <property type="match status" value="1"/>
</dbReference>
<dbReference type="InterPro" id="IPR015424">
    <property type="entry name" value="PyrdxlP-dep_Trfase"/>
</dbReference>
<proteinExistence type="inferred from homology"/>
<accession>A0A346NQS6</accession>
<dbReference type="Gene3D" id="3.40.640.10">
    <property type="entry name" value="Type I PLP-dependent aspartate aminotransferase-like (Major domain)"/>
    <property type="match status" value="1"/>
</dbReference>
<dbReference type="AlphaFoldDB" id="A0A346NQS6"/>
<dbReference type="PANTHER" id="PTHR45677">
    <property type="entry name" value="GLUTAMATE DECARBOXYLASE-RELATED"/>
    <property type="match status" value="1"/>
</dbReference>
<dbReference type="OrthoDB" id="9803665at2"/>
<dbReference type="InterPro" id="IPR010977">
    <property type="entry name" value="Aromatic_deC"/>
</dbReference>
<dbReference type="Gene3D" id="1.20.1650.10">
    <property type="entry name" value="PLP-dependent transferases"/>
    <property type="match status" value="1"/>
</dbReference>
<comment type="similarity">
    <text evidence="2 7">Belongs to the group II decarboxylase family.</text>
</comment>
<dbReference type="Pfam" id="PF00282">
    <property type="entry name" value="Pyridoxal_deC"/>
    <property type="match status" value="1"/>
</dbReference>
<dbReference type="GO" id="GO:0006520">
    <property type="term" value="P:amino acid metabolic process"/>
    <property type="evidence" value="ECO:0007669"/>
    <property type="project" value="InterPro"/>
</dbReference>
<evidence type="ECO:0000256" key="4">
    <source>
        <dbReference type="ARBA" id="ARBA00022898"/>
    </source>
</evidence>
<evidence type="ECO:0000256" key="1">
    <source>
        <dbReference type="ARBA" id="ARBA00001933"/>
    </source>
</evidence>
<protein>
    <submittedName>
        <fullName evidence="8">Aminotransferase class I/II-fold pyridoxal phosphate-dependent enzyme</fullName>
    </submittedName>
</protein>
<dbReference type="RefSeq" id="WP_117318131.1">
    <property type="nucleotide sequence ID" value="NZ_CP031769.1"/>
</dbReference>
<reference evidence="8 9" key="1">
    <citation type="submission" date="2018-08" db="EMBL/GenBank/DDBJ databases">
        <title>Salinimonas sediminis sp. nov., a piezophilic bacterium isolated from a deep-sea sediment sample from the New Britain Trench.</title>
        <authorList>
            <person name="Cao J."/>
        </authorList>
    </citation>
    <scope>NUCLEOTIDE SEQUENCE [LARGE SCALE GENOMIC DNA]</scope>
    <source>
        <strain evidence="8 9">N102</strain>
    </source>
</reference>
<organism evidence="8 9">
    <name type="scientific">Salinimonas sediminis</name>
    <dbReference type="NCBI Taxonomy" id="2303538"/>
    <lineage>
        <taxon>Bacteria</taxon>
        <taxon>Pseudomonadati</taxon>
        <taxon>Pseudomonadota</taxon>
        <taxon>Gammaproteobacteria</taxon>
        <taxon>Alteromonadales</taxon>
        <taxon>Alteromonadaceae</taxon>
        <taxon>Alteromonas/Salinimonas group</taxon>
        <taxon>Salinimonas</taxon>
    </lineage>
</organism>
<dbReference type="GO" id="GO:0005737">
    <property type="term" value="C:cytoplasm"/>
    <property type="evidence" value="ECO:0007669"/>
    <property type="project" value="TreeGrafter"/>
</dbReference>
<feature type="modified residue" description="N6-(pyridoxal phosphate)lysine" evidence="6">
    <location>
        <position position="328"/>
    </location>
</feature>
<evidence type="ECO:0000256" key="7">
    <source>
        <dbReference type="RuleBase" id="RU000382"/>
    </source>
</evidence>
<dbReference type="GO" id="GO:0030170">
    <property type="term" value="F:pyridoxal phosphate binding"/>
    <property type="evidence" value="ECO:0007669"/>
    <property type="project" value="InterPro"/>
</dbReference>